<dbReference type="CDD" id="cd02248">
    <property type="entry name" value="Peptidase_C1A"/>
    <property type="match status" value="1"/>
</dbReference>
<feature type="region of interest" description="Disordered" evidence="1">
    <location>
        <begin position="367"/>
        <end position="387"/>
    </location>
</feature>
<keyword evidence="8" id="KW-1185">Reference proteome</keyword>
<evidence type="ECO:0000259" key="5">
    <source>
        <dbReference type="SMART" id="SM00848"/>
    </source>
</evidence>
<dbReference type="SMART" id="SM01063">
    <property type="entry name" value="CBM49"/>
    <property type="match status" value="2"/>
</dbReference>
<dbReference type="GO" id="GO:0004197">
    <property type="term" value="F:cysteine-type endopeptidase activity"/>
    <property type="evidence" value="ECO:0000318"/>
    <property type="project" value="GO_Central"/>
</dbReference>
<gene>
    <name evidence="7" type="ORF">DICPUDRAFT_26246</name>
</gene>
<keyword evidence="3" id="KW-0732">Signal</keyword>
<dbReference type="InParanoid" id="F0Z8B8"/>
<dbReference type="Proteomes" id="UP000001064">
    <property type="component" value="Unassembled WGS sequence"/>
</dbReference>
<dbReference type="PANTHER" id="PTHR33239">
    <property type="entry name" value="CELLULOSE-BINDING DOMAIN-CONTAINING PROTEIN-RELATED"/>
    <property type="match status" value="1"/>
</dbReference>
<dbReference type="PROSITE" id="PS00639">
    <property type="entry name" value="THIOL_PROTEASE_HIS"/>
    <property type="match status" value="1"/>
</dbReference>
<proteinExistence type="predicted"/>
<feature type="non-terminal residue" evidence="7">
    <location>
        <position position="726"/>
    </location>
</feature>
<dbReference type="AlphaFoldDB" id="F0Z8B8"/>
<evidence type="ECO:0000313" key="8">
    <source>
        <dbReference type="Proteomes" id="UP000001064"/>
    </source>
</evidence>
<dbReference type="InterPro" id="IPR000668">
    <property type="entry name" value="Peptidase_C1A_C"/>
</dbReference>
<dbReference type="SUPFAM" id="SSF49384">
    <property type="entry name" value="Carbohydrate-binding domain"/>
    <property type="match status" value="2"/>
</dbReference>
<dbReference type="EMBL" id="GL870951">
    <property type="protein sequence ID" value="EGC39809.1"/>
    <property type="molecule type" value="Genomic_DNA"/>
</dbReference>
<dbReference type="Gene3D" id="1.10.287.2250">
    <property type="match status" value="1"/>
</dbReference>
<evidence type="ECO:0000256" key="1">
    <source>
        <dbReference type="SAM" id="MobiDB-lite"/>
    </source>
</evidence>
<dbReference type="OrthoDB" id="10253408at2759"/>
<feature type="transmembrane region" description="Helical" evidence="2">
    <location>
        <begin position="691"/>
        <end position="717"/>
    </location>
</feature>
<keyword evidence="2" id="KW-0472">Membrane</keyword>
<feature type="domain" description="Carbohydrate binding" evidence="6">
    <location>
        <begin position="389"/>
        <end position="469"/>
    </location>
</feature>
<dbReference type="STRING" id="5786.F0Z8B8"/>
<reference evidence="8" key="1">
    <citation type="journal article" date="2011" name="Genome Biol.">
        <title>Comparative genomics of the social amoebae Dictyostelium discoideum and Dictyostelium purpureum.</title>
        <authorList>
            <consortium name="US DOE Joint Genome Institute (JGI-PGF)"/>
            <person name="Sucgang R."/>
            <person name="Kuo A."/>
            <person name="Tian X."/>
            <person name="Salerno W."/>
            <person name="Parikh A."/>
            <person name="Feasley C.L."/>
            <person name="Dalin E."/>
            <person name="Tu H."/>
            <person name="Huang E."/>
            <person name="Barry K."/>
            <person name="Lindquist E."/>
            <person name="Shapiro H."/>
            <person name="Bruce D."/>
            <person name="Schmutz J."/>
            <person name="Salamov A."/>
            <person name="Fey P."/>
            <person name="Gaudet P."/>
            <person name="Anjard C."/>
            <person name="Babu M.M."/>
            <person name="Basu S."/>
            <person name="Bushmanova Y."/>
            <person name="van der Wel H."/>
            <person name="Katoh-Kurasawa M."/>
            <person name="Dinh C."/>
            <person name="Coutinho P.M."/>
            <person name="Saito T."/>
            <person name="Elias M."/>
            <person name="Schaap P."/>
            <person name="Kay R.R."/>
            <person name="Henrissat B."/>
            <person name="Eichinger L."/>
            <person name="Rivero F."/>
            <person name="Putnam N.H."/>
            <person name="West C.M."/>
            <person name="Loomis W.F."/>
            <person name="Chisholm R.L."/>
            <person name="Shaulsky G."/>
            <person name="Strassmann J.E."/>
            <person name="Queller D.C."/>
            <person name="Kuspa A."/>
            <person name="Grigoriev I.V."/>
        </authorList>
    </citation>
    <scope>NUCLEOTIDE SEQUENCE [LARGE SCALE GENOMIC DNA]</scope>
    <source>
        <strain evidence="8">QSDP1</strain>
    </source>
</reference>
<dbReference type="InterPro" id="IPR008965">
    <property type="entry name" value="CBM2/CBM3_carb-bd_dom_sf"/>
</dbReference>
<dbReference type="GO" id="GO:0030246">
    <property type="term" value="F:carbohydrate binding"/>
    <property type="evidence" value="ECO:0007669"/>
    <property type="project" value="InterPro"/>
</dbReference>
<feature type="domain" description="Peptidase C1A papain C-terminal" evidence="4">
    <location>
        <begin position="502"/>
        <end position="708"/>
    </location>
</feature>
<evidence type="ECO:0000256" key="3">
    <source>
        <dbReference type="SAM" id="SignalP"/>
    </source>
</evidence>
<feature type="domain" description="Carbohydrate binding" evidence="6">
    <location>
        <begin position="263"/>
        <end position="343"/>
    </location>
</feature>
<evidence type="ECO:0000259" key="4">
    <source>
        <dbReference type="SMART" id="SM00645"/>
    </source>
</evidence>
<keyword evidence="2" id="KW-1133">Transmembrane helix</keyword>
<dbReference type="InterPro" id="IPR019028">
    <property type="entry name" value="CBM_49"/>
</dbReference>
<dbReference type="FunFam" id="1.10.287.2250:FF:000008">
    <property type="entry name" value="Uncharacterized protein"/>
    <property type="match status" value="1"/>
</dbReference>
<dbReference type="InterPro" id="IPR013201">
    <property type="entry name" value="Prot_inhib_I29"/>
</dbReference>
<dbReference type="Gene3D" id="3.90.70.10">
    <property type="entry name" value="Cysteine proteinases"/>
    <property type="match status" value="1"/>
</dbReference>
<dbReference type="OMA" id="SCDKYRT"/>
<dbReference type="GO" id="GO:0005764">
    <property type="term" value="C:lysosome"/>
    <property type="evidence" value="ECO:0000318"/>
    <property type="project" value="GO_Central"/>
</dbReference>
<dbReference type="Pfam" id="PF09478">
    <property type="entry name" value="CBM49"/>
    <property type="match status" value="2"/>
</dbReference>
<dbReference type="eggNOG" id="KOG1543">
    <property type="taxonomic scope" value="Eukaryota"/>
</dbReference>
<evidence type="ECO:0000313" key="7">
    <source>
        <dbReference type="EMBL" id="EGC39809.1"/>
    </source>
</evidence>
<feature type="region of interest" description="Disordered" evidence="1">
    <location>
        <begin position="93"/>
        <end position="124"/>
    </location>
</feature>
<feature type="region of interest" description="Disordered" evidence="1">
    <location>
        <begin position="241"/>
        <end position="260"/>
    </location>
</feature>
<dbReference type="PRINTS" id="PR00705">
    <property type="entry name" value="PAPAIN"/>
</dbReference>
<dbReference type="KEGG" id="dpp:DICPUDRAFT_26246"/>
<accession>F0Z8B8</accession>
<dbReference type="InterPro" id="IPR039417">
    <property type="entry name" value="Peptidase_C1A_papain-like"/>
</dbReference>
<dbReference type="FunFam" id="3.90.70.10:FF:000360">
    <property type="entry name" value="Uncharacterized protein"/>
    <property type="match status" value="1"/>
</dbReference>
<dbReference type="GO" id="GO:0005615">
    <property type="term" value="C:extracellular space"/>
    <property type="evidence" value="ECO:0000318"/>
    <property type="project" value="GO_Central"/>
</dbReference>
<evidence type="ECO:0000259" key="6">
    <source>
        <dbReference type="SMART" id="SM01063"/>
    </source>
</evidence>
<dbReference type="FunCoup" id="F0Z8B8">
    <property type="interactions" value="6"/>
</dbReference>
<dbReference type="GeneID" id="10509581"/>
<dbReference type="Pfam" id="PF00112">
    <property type="entry name" value="Peptidase_C1"/>
    <property type="match status" value="1"/>
</dbReference>
<dbReference type="SMART" id="SM00645">
    <property type="entry name" value="Pept_C1"/>
    <property type="match status" value="1"/>
</dbReference>
<dbReference type="VEuPathDB" id="AmoebaDB:DICPUDRAFT_26246"/>
<dbReference type="PANTHER" id="PTHR33239:SF19">
    <property type="entry name" value="CARBOHYDRATE BINDING DOMAIN-CONTAINING PROTEIN-RELATED"/>
    <property type="match status" value="1"/>
</dbReference>
<dbReference type="PROSITE" id="PS00139">
    <property type="entry name" value="THIOL_PROTEASE_CYS"/>
    <property type="match status" value="1"/>
</dbReference>
<organism evidence="7 8">
    <name type="scientific">Dictyostelium purpureum</name>
    <name type="common">Slime mold</name>
    <dbReference type="NCBI Taxonomy" id="5786"/>
    <lineage>
        <taxon>Eukaryota</taxon>
        <taxon>Amoebozoa</taxon>
        <taxon>Evosea</taxon>
        <taxon>Eumycetozoa</taxon>
        <taxon>Dictyostelia</taxon>
        <taxon>Dictyosteliales</taxon>
        <taxon>Dictyosteliaceae</taxon>
        <taxon>Dictyostelium</taxon>
    </lineage>
</organism>
<feature type="compositionally biased region" description="Acidic residues" evidence="1">
    <location>
        <begin position="99"/>
        <end position="122"/>
    </location>
</feature>
<dbReference type="RefSeq" id="XP_003283676.1">
    <property type="nucleotide sequence ID" value="XM_003283628.1"/>
</dbReference>
<feature type="signal peptide" evidence="3">
    <location>
        <begin position="1"/>
        <end position="23"/>
    </location>
</feature>
<dbReference type="InterPro" id="IPR052879">
    <property type="entry name" value="Dd_Spore_Germination_Stalk"/>
</dbReference>
<dbReference type="InterPro" id="IPR025660">
    <property type="entry name" value="Pept_his_AS"/>
</dbReference>
<evidence type="ECO:0000256" key="2">
    <source>
        <dbReference type="SAM" id="Phobius"/>
    </source>
</evidence>
<dbReference type="Pfam" id="PF08246">
    <property type="entry name" value="Inhibitor_I29"/>
    <property type="match status" value="1"/>
</dbReference>
<feature type="chain" id="PRO_5003261532" description="Peptidase C1A papain C-terminal domain-containing protein" evidence="3">
    <location>
        <begin position="24"/>
        <end position="726"/>
    </location>
</feature>
<name>F0Z8B8_DICPU</name>
<keyword evidence="2" id="KW-0812">Transmembrane</keyword>
<evidence type="ECO:0008006" key="9">
    <source>
        <dbReference type="Google" id="ProtNLM"/>
    </source>
</evidence>
<protein>
    <recommendedName>
        <fullName evidence="9">Peptidase C1A papain C-terminal domain-containing protein</fullName>
    </recommendedName>
</protein>
<sequence length="726" mass="84427">KMKIKELISLFIILALCITLSSSRYNDNDKEDRYHGRRHHYDDGDTIEVVVKVKIPNKHNHHNHHHNYIELDDIQDEKCNRCKYYDNTNLQQQKMQQQQEEDQDQEEEYYQEEEKEQDEYNTDQDKIKKNHHFNRYHRRDVCGCFIGYYGKECRKRELNYQKMFIDWSNQFNKTYSADRFYKVYENFKDSSRFVQEYNKNNETTMELGLTQFSDMTHEEFQHTYLSVLDTSELDESLWNQTETETPIPTETPSPTPTTGPCSAKIEQTIETSWVSGQTDDYIQVKVTITNDGALLINDFNFYLQVQQIWEVSTIGENKYGLPSWISSIPIGESIRFGYIMKSSVLVDLQQVNYTYTSELDESLWNQTETETPIPTETPTPTPTTGPCSAKIEQTIETSWVSGQTDDYIQVKVTITNDGALLINDFNFYLQAQQIWEVSTIGENKYGLPSWISSIPIGGSIRFGYIMKSSVLVDLQQVNYTCYHSNQTETPTNKPGLLKSYQRPYSIDWRDRGIGKNVKNQGECGSCYAFSAIGTLEAHYKNKNGMDEEFSEQQIVDCTGTYNNGGCSGGWMHNAFKYIVENGIKRAIDYPYEGRLYKCRALFKNYSPISSYSMIKQHDENHLADVVSLFGPVAVAYDASTPEFKYYKSGIYDSASCDKYRTTHAVVVLGYGTEKGVDYWIIKNSWVSGIIIIYYLLYIIINTNYVYILKLAIIGFWLGREWYVFFF</sequence>
<dbReference type="InterPro" id="IPR038765">
    <property type="entry name" value="Papain-like_cys_pep_sf"/>
</dbReference>
<dbReference type="InterPro" id="IPR000169">
    <property type="entry name" value="Pept_cys_AS"/>
</dbReference>
<dbReference type="SUPFAM" id="SSF54001">
    <property type="entry name" value="Cysteine proteinases"/>
    <property type="match status" value="2"/>
</dbReference>
<feature type="domain" description="Cathepsin propeptide inhibitor" evidence="5">
    <location>
        <begin position="164"/>
        <end position="220"/>
    </location>
</feature>
<dbReference type="GO" id="GO:0051603">
    <property type="term" value="P:proteolysis involved in protein catabolic process"/>
    <property type="evidence" value="ECO:0000318"/>
    <property type="project" value="GO_Central"/>
</dbReference>
<dbReference type="SMART" id="SM00848">
    <property type="entry name" value="Inhibitor_I29"/>
    <property type="match status" value="1"/>
</dbReference>